<evidence type="ECO:0000313" key="4">
    <source>
        <dbReference type="EMBL" id="PWJ50695.1"/>
    </source>
</evidence>
<dbReference type="Pfam" id="PF11716">
    <property type="entry name" value="MDMPI_N"/>
    <property type="match status" value="1"/>
</dbReference>
<sequence length="249" mass="25246">MTRAAGLVEREAGRLAAALWSEALAVVVPGCPDWTLAGLARHTGGVHRWALSALRTAPSGDPGDEPAGPDDDGDVPAWFAAGAQELAAVLASLSPAAPCWTFAAVEAPATASFWARRQVHETAVHRWDAESALAAAGLGEAPDPAAWLEEDVAADGVAEVADVIARRQVRLGRTPPLPGALALESPSGRSLLGGAGAAQPVAELSGPAPALLLLLWRRTTLDAELASGRVALAGSPDAAARLLSGALTP</sequence>
<feature type="region of interest" description="Disordered" evidence="1">
    <location>
        <begin position="55"/>
        <end position="74"/>
    </location>
</feature>
<dbReference type="GO" id="GO:0005886">
    <property type="term" value="C:plasma membrane"/>
    <property type="evidence" value="ECO:0007669"/>
    <property type="project" value="TreeGrafter"/>
</dbReference>
<reference evidence="4 5" key="1">
    <citation type="submission" date="2018-03" db="EMBL/GenBank/DDBJ databases">
        <title>Genomic Encyclopedia of Archaeal and Bacterial Type Strains, Phase II (KMG-II): from individual species to whole genera.</title>
        <authorList>
            <person name="Goeker M."/>
        </authorList>
    </citation>
    <scope>NUCLEOTIDE SEQUENCE [LARGE SCALE GENOMIC DNA]</scope>
    <source>
        <strain evidence="4 5">DSM 44889</strain>
    </source>
</reference>
<dbReference type="Proteomes" id="UP000245469">
    <property type="component" value="Unassembled WGS sequence"/>
</dbReference>
<proteinExistence type="predicted"/>
<dbReference type="GO" id="GO:0046872">
    <property type="term" value="F:metal ion binding"/>
    <property type="evidence" value="ECO:0007669"/>
    <property type="project" value="InterPro"/>
</dbReference>
<dbReference type="InterPro" id="IPR034660">
    <property type="entry name" value="DinB/YfiT-like"/>
</dbReference>
<dbReference type="RefSeq" id="WP_109775581.1">
    <property type="nucleotide sequence ID" value="NZ_QGDQ01000022.1"/>
</dbReference>
<dbReference type="NCBIfam" id="TIGR03083">
    <property type="entry name" value="maleylpyruvate isomerase family mycothiol-dependent enzyme"/>
    <property type="match status" value="1"/>
</dbReference>
<dbReference type="SUPFAM" id="SSF109854">
    <property type="entry name" value="DinB/YfiT-like putative metalloenzymes"/>
    <property type="match status" value="1"/>
</dbReference>
<name>A0A315ZYW9_9ACTN</name>
<accession>A0A315ZYW9</accession>
<dbReference type="Pfam" id="PF07398">
    <property type="entry name" value="MDMPI_C"/>
    <property type="match status" value="1"/>
</dbReference>
<dbReference type="AlphaFoldDB" id="A0A315ZYW9"/>
<protein>
    <submittedName>
        <fullName evidence="4">Uncharacterized protein (TIGR03083 family)</fullName>
    </submittedName>
</protein>
<dbReference type="PANTHER" id="PTHR40758">
    <property type="entry name" value="CONSERVED PROTEIN"/>
    <property type="match status" value="1"/>
</dbReference>
<evidence type="ECO:0000313" key="5">
    <source>
        <dbReference type="Proteomes" id="UP000245469"/>
    </source>
</evidence>
<keyword evidence="5" id="KW-1185">Reference proteome</keyword>
<dbReference type="InterPro" id="IPR010872">
    <property type="entry name" value="MDMPI_C-term_domain"/>
</dbReference>
<evidence type="ECO:0000259" key="3">
    <source>
        <dbReference type="Pfam" id="PF11716"/>
    </source>
</evidence>
<evidence type="ECO:0000256" key="1">
    <source>
        <dbReference type="SAM" id="MobiDB-lite"/>
    </source>
</evidence>
<feature type="domain" description="MDMPI C-terminal" evidence="2">
    <location>
        <begin position="151"/>
        <end position="240"/>
    </location>
</feature>
<dbReference type="EMBL" id="QGDQ01000022">
    <property type="protein sequence ID" value="PWJ50695.1"/>
    <property type="molecule type" value="Genomic_DNA"/>
</dbReference>
<gene>
    <name evidence="4" type="ORF">BXY45_12271</name>
</gene>
<dbReference type="InterPro" id="IPR017517">
    <property type="entry name" value="Maleyloyr_isom"/>
</dbReference>
<feature type="compositionally biased region" description="Acidic residues" evidence="1">
    <location>
        <begin position="62"/>
        <end position="74"/>
    </location>
</feature>
<evidence type="ECO:0000259" key="2">
    <source>
        <dbReference type="Pfam" id="PF07398"/>
    </source>
</evidence>
<comment type="caution">
    <text evidence="4">The sequence shown here is derived from an EMBL/GenBank/DDBJ whole genome shotgun (WGS) entry which is preliminary data.</text>
</comment>
<dbReference type="InterPro" id="IPR024344">
    <property type="entry name" value="MDMPI_metal-binding"/>
</dbReference>
<dbReference type="PANTHER" id="PTHR40758:SF1">
    <property type="entry name" value="CONSERVED PROTEIN"/>
    <property type="match status" value="1"/>
</dbReference>
<feature type="domain" description="Mycothiol-dependent maleylpyruvate isomerase metal-binding" evidence="3">
    <location>
        <begin position="10"/>
        <end position="129"/>
    </location>
</feature>
<organism evidence="4 5">
    <name type="scientific">Quadrisphaera granulorum</name>
    <dbReference type="NCBI Taxonomy" id="317664"/>
    <lineage>
        <taxon>Bacteria</taxon>
        <taxon>Bacillati</taxon>
        <taxon>Actinomycetota</taxon>
        <taxon>Actinomycetes</taxon>
        <taxon>Kineosporiales</taxon>
        <taxon>Kineosporiaceae</taxon>
        <taxon>Quadrisphaera</taxon>
    </lineage>
</organism>